<dbReference type="EMBL" id="UYRX01000200">
    <property type="protein sequence ID" value="VDK77261.1"/>
    <property type="molecule type" value="Genomic_DNA"/>
</dbReference>
<keyword evidence="2" id="KW-1185">Reference proteome</keyword>
<evidence type="ECO:0000313" key="1">
    <source>
        <dbReference type="EMBL" id="VDK77261.1"/>
    </source>
</evidence>
<protein>
    <submittedName>
        <fullName evidence="1">Uncharacterized protein</fullName>
    </submittedName>
</protein>
<sequence length="89" mass="9810">MIGRKMYGERMEGREEEKSKSGWYFGRIQSVGVFVIAVANNNAGGALQGNLQNTAVLSEEKEVEFAYEAMPEGSQSLWSCRICSVLVSV</sequence>
<dbReference type="AlphaFoldDB" id="A0A3P6UIV3"/>
<gene>
    <name evidence="1" type="ORF">NLS_LOCUS3592</name>
</gene>
<name>A0A3P6UIV3_LITSI</name>
<evidence type="ECO:0000313" key="2">
    <source>
        <dbReference type="Proteomes" id="UP000277928"/>
    </source>
</evidence>
<proteinExistence type="predicted"/>
<organism evidence="1 2">
    <name type="scientific">Litomosoides sigmodontis</name>
    <name type="common">Filarial nematode worm</name>
    <dbReference type="NCBI Taxonomy" id="42156"/>
    <lineage>
        <taxon>Eukaryota</taxon>
        <taxon>Metazoa</taxon>
        <taxon>Ecdysozoa</taxon>
        <taxon>Nematoda</taxon>
        <taxon>Chromadorea</taxon>
        <taxon>Rhabditida</taxon>
        <taxon>Spirurina</taxon>
        <taxon>Spiruromorpha</taxon>
        <taxon>Filarioidea</taxon>
        <taxon>Onchocercidae</taxon>
        <taxon>Litomosoides</taxon>
    </lineage>
</organism>
<dbReference type="Proteomes" id="UP000277928">
    <property type="component" value="Unassembled WGS sequence"/>
</dbReference>
<reference evidence="1 2" key="1">
    <citation type="submission" date="2018-08" db="EMBL/GenBank/DDBJ databases">
        <authorList>
            <person name="Laetsch R D."/>
            <person name="Stevens L."/>
            <person name="Kumar S."/>
            <person name="Blaxter L. M."/>
        </authorList>
    </citation>
    <scope>NUCLEOTIDE SEQUENCE [LARGE SCALE GENOMIC DNA]</scope>
</reference>
<accession>A0A3P6UIV3</accession>